<dbReference type="OrthoDB" id="5877770at2759"/>
<dbReference type="KEGG" id="loa:LOAG_14262"/>
<gene>
    <name evidence="2" type="ORF">LOAG_14262</name>
</gene>
<organism evidence="2">
    <name type="scientific">Loa loa</name>
    <name type="common">Eye worm</name>
    <name type="synonym">Filaria loa</name>
    <dbReference type="NCBI Taxonomy" id="7209"/>
    <lineage>
        <taxon>Eukaryota</taxon>
        <taxon>Metazoa</taxon>
        <taxon>Ecdysozoa</taxon>
        <taxon>Nematoda</taxon>
        <taxon>Chromadorea</taxon>
        <taxon>Rhabditida</taxon>
        <taxon>Spirurina</taxon>
        <taxon>Spiruromorpha</taxon>
        <taxon>Filarioidea</taxon>
        <taxon>Onchocercidae</taxon>
        <taxon>Loa</taxon>
    </lineage>
</organism>
<protein>
    <submittedName>
        <fullName evidence="2">Uncharacterized protein</fullName>
    </submittedName>
</protein>
<reference evidence="2" key="1">
    <citation type="submission" date="2012-04" db="EMBL/GenBank/DDBJ databases">
        <title>The Genome Sequence of Loa loa.</title>
        <authorList>
            <consortium name="The Broad Institute Genome Sequencing Platform"/>
            <consortium name="Broad Institute Genome Sequencing Center for Infectious Disease"/>
            <person name="Nutman T.B."/>
            <person name="Fink D.L."/>
            <person name="Russ C."/>
            <person name="Young S."/>
            <person name="Zeng Q."/>
            <person name="Gargeya S."/>
            <person name="Alvarado L."/>
            <person name="Berlin A."/>
            <person name="Chapman S.B."/>
            <person name="Chen Z."/>
            <person name="Freedman E."/>
            <person name="Gellesch M."/>
            <person name="Goldberg J."/>
            <person name="Griggs A."/>
            <person name="Gujja S."/>
            <person name="Heilman E.R."/>
            <person name="Heiman D."/>
            <person name="Howarth C."/>
            <person name="Mehta T."/>
            <person name="Neiman D."/>
            <person name="Pearson M."/>
            <person name="Roberts A."/>
            <person name="Saif S."/>
            <person name="Shea T."/>
            <person name="Shenoy N."/>
            <person name="Sisk P."/>
            <person name="Stolte C."/>
            <person name="Sykes S."/>
            <person name="White J."/>
            <person name="Yandava C."/>
            <person name="Haas B."/>
            <person name="Henn M.R."/>
            <person name="Nusbaum C."/>
            <person name="Birren B."/>
        </authorList>
    </citation>
    <scope>NUCLEOTIDE SEQUENCE [LARGE SCALE GENOMIC DNA]</scope>
</reference>
<dbReference type="AlphaFoldDB" id="A0A1S0TI23"/>
<dbReference type="CTD" id="9951742"/>
<dbReference type="RefSeq" id="XP_003149808.2">
    <property type="nucleotide sequence ID" value="XM_003149760.2"/>
</dbReference>
<dbReference type="GeneID" id="9951742"/>
<evidence type="ECO:0000313" key="2">
    <source>
        <dbReference type="EMBL" id="EFO14261.2"/>
    </source>
</evidence>
<dbReference type="InParanoid" id="A0A1S0TI23"/>
<proteinExistence type="predicted"/>
<feature type="coiled-coil region" evidence="1">
    <location>
        <begin position="462"/>
        <end position="491"/>
    </location>
</feature>
<dbReference type="OMA" id="LIRICMT"/>
<keyword evidence="1" id="KW-0175">Coiled coil</keyword>
<dbReference type="EMBL" id="JH712730">
    <property type="protein sequence ID" value="EFO14261.2"/>
    <property type="molecule type" value="Genomic_DNA"/>
</dbReference>
<evidence type="ECO:0000256" key="1">
    <source>
        <dbReference type="SAM" id="Coils"/>
    </source>
</evidence>
<sequence length="585" mass="68331">MNKHEFYLQENLKKVVKIGERYDQQLARITGNTEKSSPMFIKLISKNLSRGHMVNQQIHSRQSNWDNNEEWWLNKSNSWYSSIPEIVSELKRNTDKEMDEENEIRELKKSEMMKASCIANNEKQKYVTFKESLRFWNLSLEPVNLAQHSLDIQHISMINRKCSTDQKSTFCYEEIINDVEDLTNTDTNMCNISQESKKCHEFCINIDPENGYLINSTEYACQEGNKSTISTFIDWIQTIIHNKTSVIMVGQNENVKNSEFQIWTQQILQNLDVTLALNNYDNTMIFSDDEISNNIIRLSQWIEFAKFNVTTMGQEIAWQLLKQYQQYDDENISSNLIRICMTNQGMGEINCTEQYHYNICHLDNSDKCMDDNVDNLQQTIIICRQFMINNMKIEKIKIEYFCNSLNETNILLDYQQKASRNTTDIIILQLIHTILIHSIPFTTPPPPPTTTTTTATIRFNQYEKERNDGNNLRLKINEEEEEEEKDEKEEKIIQTIFPELSKSVKNLGQFNETNYTFTTINSLAMQTETIPETEIFQATKSNLIISSEMEQNFDNFLNDTTIINVINSNDMNVMINNGSDNTING</sequence>
<name>A0A1S0TI23_LOALO</name>
<accession>A0A1S0TI23</accession>